<accession>A0ACC6TQX7</accession>
<evidence type="ECO:0000313" key="1">
    <source>
        <dbReference type="EMBL" id="MEW9492307.1"/>
    </source>
</evidence>
<evidence type="ECO:0000313" key="2">
    <source>
        <dbReference type="Proteomes" id="UP000053480"/>
    </source>
</evidence>
<sequence>MLTLVLVRHGDAEPKVDGVDDKDRKLVKKGVKQMRRVAYFLEEMELAFDRVMTSTLLRGYQSAEVILEELGEEDKKIETLSELDPDKEPSEFVGKLKEMDNSTLLVVGHEPFLSKLVKEITGGEVEFKKGAVAVVEYDVTKGSGALQLLLNQKVLKLM</sequence>
<dbReference type="EMBL" id="JZWS03000021">
    <property type="protein sequence ID" value="MEW9492307.1"/>
    <property type="molecule type" value="Genomic_DNA"/>
</dbReference>
<proteinExistence type="predicted"/>
<dbReference type="Proteomes" id="UP000053480">
    <property type="component" value="Unassembled WGS sequence"/>
</dbReference>
<protein>
    <submittedName>
        <fullName evidence="1">Phosphohistidine phosphatase SixA</fullName>
    </submittedName>
</protein>
<organism evidence="1 2">
    <name type="scientific">Candidatus Aramenus sulfurataquae</name>
    <dbReference type="NCBI Taxonomy" id="1326980"/>
    <lineage>
        <taxon>Archaea</taxon>
        <taxon>Thermoproteota</taxon>
        <taxon>Thermoprotei</taxon>
        <taxon>Sulfolobales</taxon>
        <taxon>Sulfolobaceae</taxon>
        <taxon>Candidatus Aramenus</taxon>
    </lineage>
</organism>
<reference evidence="1" key="1">
    <citation type="submission" date="2024-07" db="EMBL/GenBank/DDBJ databases">
        <title>Metagenome and Metagenome-Assembled Genomes of Archaea from a hot spring from the geothermal field of Los Azufres, Mexico.</title>
        <authorList>
            <person name="Marin-Paredes R."/>
            <person name="Martinez-Romero E."/>
            <person name="Servin-Garciduenas L.E."/>
        </authorList>
    </citation>
    <scope>NUCLEOTIDE SEQUENCE</scope>
    <source>
        <strain evidence="1">AZ1-454</strain>
    </source>
</reference>
<gene>
    <name evidence="1" type="primary">sixA</name>
    <name evidence="1" type="ORF">TQ35_0008930</name>
</gene>
<name>A0ACC6TQX7_9CREN</name>
<comment type="caution">
    <text evidence="1">The sequence shown here is derived from an EMBL/GenBank/DDBJ whole genome shotgun (WGS) entry which is preliminary data.</text>
</comment>